<dbReference type="Pfam" id="PF01547">
    <property type="entry name" value="SBP_bac_1"/>
    <property type="match status" value="1"/>
</dbReference>
<reference evidence="2 3" key="1">
    <citation type="submission" date="2019-03" db="EMBL/GenBank/DDBJ databases">
        <title>Draft genome sequences of novel Actinobacteria.</title>
        <authorList>
            <person name="Sahin N."/>
            <person name="Ay H."/>
            <person name="Saygin H."/>
        </authorList>
    </citation>
    <scope>NUCLEOTIDE SEQUENCE [LARGE SCALE GENOMIC DNA]</scope>
    <source>
        <strain evidence="2 3">KC310</strain>
    </source>
</reference>
<dbReference type="PANTHER" id="PTHR43649">
    <property type="entry name" value="ARABINOSE-BINDING PROTEIN-RELATED"/>
    <property type="match status" value="1"/>
</dbReference>
<dbReference type="PANTHER" id="PTHR43649:SF14">
    <property type="entry name" value="BLR3389 PROTEIN"/>
    <property type="match status" value="1"/>
</dbReference>
<gene>
    <name evidence="2" type="ORF">E1292_43485</name>
</gene>
<protein>
    <submittedName>
        <fullName evidence="2">Extracellular solute-binding protein</fullName>
    </submittedName>
</protein>
<feature type="compositionally biased region" description="Gly residues" evidence="1">
    <location>
        <begin position="23"/>
        <end position="32"/>
    </location>
</feature>
<feature type="compositionally biased region" description="Low complexity" evidence="1">
    <location>
        <begin position="12"/>
        <end position="22"/>
    </location>
</feature>
<keyword evidence="3" id="KW-1185">Reference proteome</keyword>
<evidence type="ECO:0000256" key="1">
    <source>
        <dbReference type="SAM" id="MobiDB-lite"/>
    </source>
</evidence>
<dbReference type="Gene3D" id="3.40.190.10">
    <property type="entry name" value="Periplasmic binding protein-like II"/>
    <property type="match status" value="2"/>
</dbReference>
<dbReference type="InterPro" id="IPR006059">
    <property type="entry name" value="SBP"/>
</dbReference>
<organism evidence="2 3">
    <name type="scientific">Nonomuraea deserti</name>
    <dbReference type="NCBI Taxonomy" id="1848322"/>
    <lineage>
        <taxon>Bacteria</taxon>
        <taxon>Bacillati</taxon>
        <taxon>Actinomycetota</taxon>
        <taxon>Actinomycetes</taxon>
        <taxon>Streptosporangiales</taxon>
        <taxon>Streptosporangiaceae</taxon>
        <taxon>Nonomuraea</taxon>
    </lineage>
</organism>
<dbReference type="RefSeq" id="WP_132605435.1">
    <property type="nucleotide sequence ID" value="NZ_SMKO01000217.1"/>
</dbReference>
<dbReference type="InterPro" id="IPR050490">
    <property type="entry name" value="Bact_solute-bd_prot1"/>
</dbReference>
<dbReference type="AlphaFoldDB" id="A0A4R4UFT7"/>
<dbReference type="EMBL" id="SMKO01000217">
    <property type="protein sequence ID" value="TDC90607.1"/>
    <property type="molecule type" value="Genomic_DNA"/>
</dbReference>
<feature type="region of interest" description="Disordered" evidence="1">
    <location>
        <begin position="12"/>
        <end position="33"/>
    </location>
</feature>
<sequence length="432" mass="46174">MGLPLGAALAACGSSGPTRPGTPSGGGGGGGATYWYLSTQPQEGVRTRTVERFNKANPNGQIAGTTFQNDAFKTKIKTAIGAGQAPTLIWGWGGGTLRSYVQAGQVDDLTSWFDQNATLKDRLFPSSFGAATIDGKIYAMPCETMQPIVLYYDKRSFDKIGAQPPQTWGDIMDLVPKFNAQGIAPFALGGQSRWTNMMWLEFLFDRMGGPEVFQAVFDAEKDAWNNPIAIDALGKVQELVKADGFIKGFSSITADSNADQALLYTGKAAMMLHGGWTYGSMKQDGGDFVSGGNLGYMNFPPIDGGKGDPTNTVGNPGQYMSISSKATPEQKEIAKKFFATELMGDQAVKEWVATGAVPIVKGADKEFAASDDAEFLNFVYNIAVNAKTFAQSWDQALSPTAAEVLLDNIAKLFQLSISPKEFATNMNAVIGK</sequence>
<proteinExistence type="predicted"/>
<accession>A0A4R4UFT7</accession>
<name>A0A4R4UFT7_9ACTN</name>
<comment type="caution">
    <text evidence="2">The sequence shown here is derived from an EMBL/GenBank/DDBJ whole genome shotgun (WGS) entry which is preliminary data.</text>
</comment>
<evidence type="ECO:0000313" key="3">
    <source>
        <dbReference type="Proteomes" id="UP000295258"/>
    </source>
</evidence>
<evidence type="ECO:0000313" key="2">
    <source>
        <dbReference type="EMBL" id="TDC90607.1"/>
    </source>
</evidence>
<dbReference type="SUPFAM" id="SSF53850">
    <property type="entry name" value="Periplasmic binding protein-like II"/>
    <property type="match status" value="1"/>
</dbReference>
<dbReference type="Proteomes" id="UP000295258">
    <property type="component" value="Unassembled WGS sequence"/>
</dbReference>